<proteinExistence type="predicted"/>
<accession>A0A4P9WES3</accession>
<dbReference type="EMBL" id="KZ995168">
    <property type="protein sequence ID" value="RKO91231.1"/>
    <property type="molecule type" value="Genomic_DNA"/>
</dbReference>
<evidence type="ECO:0000313" key="2">
    <source>
        <dbReference type="EMBL" id="RKO91231.1"/>
    </source>
</evidence>
<gene>
    <name evidence="2" type="ORF">BDK51DRAFT_34780</name>
</gene>
<feature type="region of interest" description="Disordered" evidence="1">
    <location>
        <begin position="106"/>
        <end position="169"/>
    </location>
</feature>
<dbReference type="Proteomes" id="UP000269721">
    <property type="component" value="Unassembled WGS sequence"/>
</dbReference>
<name>A0A4P9WES3_9FUNG</name>
<evidence type="ECO:0000256" key="1">
    <source>
        <dbReference type="SAM" id="MobiDB-lite"/>
    </source>
</evidence>
<protein>
    <submittedName>
        <fullName evidence="2">Uncharacterized protein</fullName>
    </submittedName>
</protein>
<feature type="compositionally biased region" description="Polar residues" evidence="1">
    <location>
        <begin position="158"/>
        <end position="169"/>
    </location>
</feature>
<reference evidence="3" key="1">
    <citation type="journal article" date="2018" name="Nat. Microbiol.">
        <title>Leveraging single-cell genomics to expand the fungal tree of life.</title>
        <authorList>
            <person name="Ahrendt S.R."/>
            <person name="Quandt C.A."/>
            <person name="Ciobanu D."/>
            <person name="Clum A."/>
            <person name="Salamov A."/>
            <person name="Andreopoulos B."/>
            <person name="Cheng J.F."/>
            <person name="Woyke T."/>
            <person name="Pelin A."/>
            <person name="Henrissat B."/>
            <person name="Reynolds N.K."/>
            <person name="Benny G.L."/>
            <person name="Smith M.E."/>
            <person name="James T.Y."/>
            <person name="Grigoriev I.V."/>
        </authorList>
    </citation>
    <scope>NUCLEOTIDE SEQUENCE [LARGE SCALE GENOMIC DNA]</scope>
</reference>
<sequence length="169" mass="18140">MVIGKGSELGLLIQRVLQDAEPDPSAPHSSDTFSGNFRQTGHVSRNCALGNVLIDRGDAINAESNQVGENITGDPLKNVHPTSEGGAFMVILMDLLLLNLTATHLNDIGDGDREGKRARADPTGYLRRLRQSKQTKDLPVGRKRRDHASSKAEPGPSVPNSSDIISVNP</sequence>
<keyword evidence="3" id="KW-1185">Reference proteome</keyword>
<organism evidence="2 3">
    <name type="scientific">Blyttiomyces helicus</name>
    <dbReference type="NCBI Taxonomy" id="388810"/>
    <lineage>
        <taxon>Eukaryota</taxon>
        <taxon>Fungi</taxon>
        <taxon>Fungi incertae sedis</taxon>
        <taxon>Chytridiomycota</taxon>
        <taxon>Chytridiomycota incertae sedis</taxon>
        <taxon>Chytridiomycetes</taxon>
        <taxon>Chytridiomycetes incertae sedis</taxon>
        <taxon>Blyttiomyces</taxon>
    </lineage>
</organism>
<evidence type="ECO:0000313" key="3">
    <source>
        <dbReference type="Proteomes" id="UP000269721"/>
    </source>
</evidence>
<dbReference type="AlphaFoldDB" id="A0A4P9WES3"/>
<feature type="compositionally biased region" description="Basic and acidic residues" evidence="1">
    <location>
        <begin position="110"/>
        <end position="120"/>
    </location>
</feature>